<dbReference type="InterPro" id="IPR009091">
    <property type="entry name" value="RCC1/BLIP-II"/>
</dbReference>
<keyword evidence="2" id="KW-0677">Repeat</keyword>
<organism evidence="6 7">
    <name type="scientific">Plectosphaerella cucumerina</name>
    <dbReference type="NCBI Taxonomy" id="40658"/>
    <lineage>
        <taxon>Eukaryota</taxon>
        <taxon>Fungi</taxon>
        <taxon>Dikarya</taxon>
        <taxon>Ascomycota</taxon>
        <taxon>Pezizomycotina</taxon>
        <taxon>Sordariomycetes</taxon>
        <taxon>Hypocreomycetidae</taxon>
        <taxon>Glomerellales</taxon>
        <taxon>Plectosphaerellaceae</taxon>
        <taxon>Plectosphaerella</taxon>
    </lineage>
</organism>
<dbReference type="OrthoDB" id="61110at2759"/>
<evidence type="ECO:0000313" key="7">
    <source>
        <dbReference type="Proteomes" id="UP000813385"/>
    </source>
</evidence>
<feature type="repeat" description="RCC1" evidence="3">
    <location>
        <begin position="558"/>
        <end position="611"/>
    </location>
</feature>
<dbReference type="SUPFAM" id="SSF50985">
    <property type="entry name" value="RCC1/BLIP-II"/>
    <property type="match status" value="1"/>
</dbReference>
<proteinExistence type="predicted"/>
<evidence type="ECO:0000259" key="5">
    <source>
        <dbReference type="Pfam" id="PF25390"/>
    </source>
</evidence>
<protein>
    <submittedName>
        <fullName evidence="6">GDP/GTP exchange factor</fullName>
    </submittedName>
</protein>
<feature type="domain" description="RCC1-like" evidence="5">
    <location>
        <begin position="188"/>
        <end position="607"/>
    </location>
</feature>
<dbReference type="PROSITE" id="PS00626">
    <property type="entry name" value="RCC1_2"/>
    <property type="match status" value="2"/>
</dbReference>
<comment type="caution">
    <text evidence="6">The sequence shown here is derived from an EMBL/GenBank/DDBJ whole genome shotgun (WGS) entry which is preliminary data.</text>
</comment>
<feature type="compositionally biased region" description="Acidic residues" evidence="4">
    <location>
        <begin position="133"/>
        <end position="143"/>
    </location>
</feature>
<dbReference type="InterPro" id="IPR051553">
    <property type="entry name" value="Ran_GTPase-activating"/>
</dbReference>
<dbReference type="PRINTS" id="PR00633">
    <property type="entry name" value="RCCNDNSATION"/>
</dbReference>
<feature type="repeat" description="RCC1" evidence="3">
    <location>
        <begin position="381"/>
        <end position="435"/>
    </location>
</feature>
<dbReference type="GO" id="GO:0005737">
    <property type="term" value="C:cytoplasm"/>
    <property type="evidence" value="ECO:0007669"/>
    <property type="project" value="TreeGrafter"/>
</dbReference>
<dbReference type="PROSITE" id="PS50012">
    <property type="entry name" value="RCC1_3"/>
    <property type="match status" value="7"/>
</dbReference>
<feature type="region of interest" description="Disordered" evidence="4">
    <location>
        <begin position="261"/>
        <end position="295"/>
    </location>
</feature>
<dbReference type="Proteomes" id="UP000813385">
    <property type="component" value="Unassembled WGS sequence"/>
</dbReference>
<feature type="compositionally biased region" description="Low complexity" evidence="4">
    <location>
        <begin position="1"/>
        <end position="57"/>
    </location>
</feature>
<evidence type="ECO:0000313" key="6">
    <source>
        <dbReference type="EMBL" id="KAH7376194.1"/>
    </source>
</evidence>
<accession>A0A8K0TPR8</accession>
<dbReference type="AlphaFoldDB" id="A0A8K0TPR8"/>
<dbReference type="Pfam" id="PF25390">
    <property type="entry name" value="WD40_RLD"/>
    <property type="match status" value="1"/>
</dbReference>
<feature type="repeat" description="RCC1" evidence="3">
    <location>
        <begin position="186"/>
        <end position="246"/>
    </location>
</feature>
<feature type="compositionally biased region" description="Low complexity" evidence="4">
    <location>
        <begin position="108"/>
        <end position="126"/>
    </location>
</feature>
<dbReference type="PROSITE" id="PS00625">
    <property type="entry name" value="RCC1_1"/>
    <property type="match status" value="1"/>
</dbReference>
<dbReference type="PANTHER" id="PTHR45982">
    <property type="entry name" value="REGULATOR OF CHROMOSOME CONDENSATION"/>
    <property type="match status" value="1"/>
</dbReference>
<reference evidence="6" key="1">
    <citation type="journal article" date="2021" name="Nat. Commun.">
        <title>Genetic determinants of endophytism in the Arabidopsis root mycobiome.</title>
        <authorList>
            <person name="Mesny F."/>
            <person name="Miyauchi S."/>
            <person name="Thiergart T."/>
            <person name="Pickel B."/>
            <person name="Atanasova L."/>
            <person name="Karlsson M."/>
            <person name="Huettel B."/>
            <person name="Barry K.W."/>
            <person name="Haridas S."/>
            <person name="Chen C."/>
            <person name="Bauer D."/>
            <person name="Andreopoulos W."/>
            <person name="Pangilinan J."/>
            <person name="LaButti K."/>
            <person name="Riley R."/>
            <person name="Lipzen A."/>
            <person name="Clum A."/>
            <person name="Drula E."/>
            <person name="Henrissat B."/>
            <person name="Kohler A."/>
            <person name="Grigoriev I.V."/>
            <person name="Martin F.M."/>
            <person name="Hacquard S."/>
        </authorList>
    </citation>
    <scope>NUCLEOTIDE SEQUENCE</scope>
    <source>
        <strain evidence="6">MPI-CAGE-AT-0016</strain>
    </source>
</reference>
<keyword evidence="7" id="KW-1185">Reference proteome</keyword>
<dbReference type="EMBL" id="JAGPXD010000001">
    <property type="protein sequence ID" value="KAH7376194.1"/>
    <property type="molecule type" value="Genomic_DNA"/>
</dbReference>
<gene>
    <name evidence="6" type="ORF">B0T11DRAFT_335409</name>
</gene>
<dbReference type="InterPro" id="IPR000408">
    <property type="entry name" value="Reg_chr_condens"/>
</dbReference>
<dbReference type="InterPro" id="IPR058923">
    <property type="entry name" value="RCC1-like_dom"/>
</dbReference>
<feature type="repeat" description="RCC1" evidence="3">
    <location>
        <begin position="493"/>
        <end position="557"/>
    </location>
</feature>
<feature type="region of interest" description="Disordered" evidence="4">
    <location>
        <begin position="1"/>
        <end position="179"/>
    </location>
</feature>
<dbReference type="GO" id="GO:0005085">
    <property type="term" value="F:guanyl-nucleotide exchange factor activity"/>
    <property type="evidence" value="ECO:0007669"/>
    <property type="project" value="TreeGrafter"/>
</dbReference>
<feature type="repeat" description="RCC1" evidence="3">
    <location>
        <begin position="247"/>
        <end position="327"/>
    </location>
</feature>
<feature type="repeat" description="RCC1" evidence="3">
    <location>
        <begin position="328"/>
        <end position="380"/>
    </location>
</feature>
<evidence type="ECO:0000256" key="1">
    <source>
        <dbReference type="ARBA" id="ARBA00022658"/>
    </source>
</evidence>
<name>A0A8K0TPR8_9PEZI</name>
<evidence type="ECO:0000256" key="4">
    <source>
        <dbReference type="SAM" id="MobiDB-lite"/>
    </source>
</evidence>
<dbReference type="Gene3D" id="2.130.10.30">
    <property type="entry name" value="Regulator of chromosome condensation 1/beta-lactamase-inhibitor protein II"/>
    <property type="match status" value="1"/>
</dbReference>
<evidence type="ECO:0000256" key="2">
    <source>
        <dbReference type="ARBA" id="ARBA00022737"/>
    </source>
</evidence>
<sequence>MPPKAASKKAAASAPKKAAAGVTKKTTTTTKKTAAAPAKAAAAKPAAKATKAAAKPTVNGTTTASKKRKADDSNEDEDKENIPKTKKSKTAVTKEASKKAAPKKAAPKKAAPAAKPTAAPKKAAAPAKRKTDEESEDEESEEEVAPKKAAPKTKAAPRARTPAPRAPPKHPHTIGAKINDAPTKRLDIYVFGEGTSGELGLGSKRVDNKKPIDVKRPRLNTNLDAATVGVVQISAGGMHVAALTHDNKILTWGVNDQGALGRDTQWDGGLRDVDAGSDSGSDDEDDDTGMNPIESTPAAVSAEHFAPGTKFVQVVTADSATFALTEDGRVYGWGTFRSSDGILGFSAKVQVQKYPAFLSDLKNIKSLAAGSNHILALDTKGNILAWGCGQQNQLGRRIIERNKMASLIPQGMALATKKIAKIACGQYHSFAVDTDGKVWTWGLNNFGETGIREGAGEDGAVILRPLLVDSLDEYKITDIAGGQHHSLACSEDGKLLTWGRFDGFQAGLSEADVKADDLIRDEHDKARILAVPTVVPTVQNVSHVSAGTDNSFAVTTDGKAYSWGFSANYQTGQGTDDDVEAPTLIDNTAVRGKQLVWAGAGGQYSIVAGDASA</sequence>
<feature type="repeat" description="RCC1" evidence="3">
    <location>
        <begin position="436"/>
        <end position="492"/>
    </location>
</feature>
<keyword evidence="1" id="KW-0344">Guanine-nucleotide releasing factor</keyword>
<dbReference type="PANTHER" id="PTHR45982:SF1">
    <property type="entry name" value="REGULATOR OF CHROMOSOME CONDENSATION"/>
    <property type="match status" value="1"/>
</dbReference>
<evidence type="ECO:0000256" key="3">
    <source>
        <dbReference type="PROSITE-ProRule" id="PRU00235"/>
    </source>
</evidence>